<evidence type="ECO:0000313" key="2">
    <source>
        <dbReference type="Proteomes" id="UP001168540"/>
    </source>
</evidence>
<dbReference type="SUPFAM" id="SSF55961">
    <property type="entry name" value="Bet v1-like"/>
    <property type="match status" value="1"/>
</dbReference>
<dbReference type="InterPro" id="IPR023393">
    <property type="entry name" value="START-like_dom_sf"/>
</dbReference>
<accession>A0ABT7XLY0</accession>
<comment type="caution">
    <text evidence="1">The sequence shown here is derived from an EMBL/GenBank/DDBJ whole genome shotgun (WGS) entry which is preliminary data.</text>
</comment>
<dbReference type="Gene3D" id="3.30.530.20">
    <property type="match status" value="1"/>
</dbReference>
<proteinExistence type="predicted"/>
<organism evidence="1 2">
    <name type="scientific">Crenobacter oryzisoli</name>
    <dbReference type="NCBI Taxonomy" id="3056844"/>
    <lineage>
        <taxon>Bacteria</taxon>
        <taxon>Pseudomonadati</taxon>
        <taxon>Pseudomonadota</taxon>
        <taxon>Betaproteobacteria</taxon>
        <taxon>Neisseriales</taxon>
        <taxon>Neisseriaceae</taxon>
        <taxon>Crenobacter</taxon>
    </lineage>
</organism>
<gene>
    <name evidence="1" type="ORF">QU481_07735</name>
</gene>
<dbReference type="Proteomes" id="UP001168540">
    <property type="component" value="Unassembled WGS sequence"/>
</dbReference>
<evidence type="ECO:0000313" key="1">
    <source>
        <dbReference type="EMBL" id="MDN0074782.1"/>
    </source>
</evidence>
<evidence type="ECO:0008006" key="3">
    <source>
        <dbReference type="Google" id="ProtNLM"/>
    </source>
</evidence>
<name>A0ABT7XLY0_9NEIS</name>
<dbReference type="EMBL" id="JAUEDK010000010">
    <property type="protein sequence ID" value="MDN0074782.1"/>
    <property type="molecule type" value="Genomic_DNA"/>
</dbReference>
<protein>
    <recommendedName>
        <fullName evidence="3">Polyketide cyclase</fullName>
    </recommendedName>
</protein>
<reference evidence="1" key="1">
    <citation type="submission" date="2023-06" db="EMBL/GenBank/DDBJ databases">
        <authorList>
            <person name="Zhang S."/>
        </authorList>
    </citation>
    <scope>NUCLEOTIDE SEQUENCE</scope>
    <source>
        <strain evidence="1">SG2303</strain>
    </source>
</reference>
<sequence length="135" mass="15299">MSNSVESRTLSVRIARPMAEVYAFLAEPRHFPQWASGLCTAIHETDEAWLADTEHGPMRVRFTPPNDYGVLDHYVQTPHGDELYVPMRLIPNGDGCELVFTLFRSNGMSEEEFVSDAKWVERDLAALKQMLESVA</sequence>
<dbReference type="RefSeq" id="WP_289829362.1">
    <property type="nucleotide sequence ID" value="NZ_JAUEDK010000010.1"/>
</dbReference>
<keyword evidence="2" id="KW-1185">Reference proteome</keyword>